<dbReference type="PANTHER" id="PTHR12558:SF44">
    <property type="entry name" value="TETRATRICOPEPTIDE REPEAT-CONTAINING PROTEIN"/>
    <property type="match status" value="1"/>
</dbReference>
<dbReference type="EMBL" id="MFLF01000016">
    <property type="protein sequence ID" value="OGG59362.1"/>
    <property type="molecule type" value="Genomic_DNA"/>
</dbReference>
<keyword evidence="2" id="KW-0472">Membrane</keyword>
<dbReference type="Gene3D" id="1.25.40.10">
    <property type="entry name" value="Tetratricopeptide repeat domain"/>
    <property type="match status" value="1"/>
</dbReference>
<dbReference type="InterPro" id="IPR019734">
    <property type="entry name" value="TPR_rpt"/>
</dbReference>
<dbReference type="PANTHER" id="PTHR12558">
    <property type="entry name" value="CELL DIVISION CYCLE 16,23,27"/>
    <property type="match status" value="1"/>
</dbReference>
<keyword evidence="2" id="KW-1133">Transmembrane helix</keyword>
<keyword evidence="2" id="KW-0812">Transmembrane</keyword>
<dbReference type="PROSITE" id="PS50005">
    <property type="entry name" value="TPR"/>
    <property type="match status" value="3"/>
</dbReference>
<dbReference type="SUPFAM" id="SSF48452">
    <property type="entry name" value="TPR-like"/>
    <property type="match status" value="1"/>
</dbReference>
<protein>
    <submittedName>
        <fullName evidence="3">Uncharacterized protein</fullName>
    </submittedName>
</protein>
<dbReference type="AlphaFoldDB" id="A0A1F6DE99"/>
<sequence length="383" mass="42257">MILNESGGGNAEVAEARVSSRYLVWGVSSIALFVVVGGFVYWYMQMQTSVSESTSATQTVGVVPLSAEAKGNLVTLWSGGELDTFIATSEEITKNQPGNIEARIALASGLTQKGSILFKEREYAEQAIVVLQEALLLDPTNSEAHRVLGYAYEIMQEYPKAEASYNEALRLNSNNAHAYSNRGHAFALQGNNQAARTDYTSALAIWPTFDHALFNLARLDMLDGDPESARIHLDTLLASSTDITWKASALQAYGAIEAYTGDLQKAVDYFTEALALDKTLPEAWAGIAEVKFAMLFDNYTEHLYFEVIEAAQEAIKLHPEQTNVYIILSDTLFAGEQYADSMDMLLLAKENVEKDISLSSTEKEEMRTRIASRITNLEEKIDK</sequence>
<evidence type="ECO:0000256" key="2">
    <source>
        <dbReference type="SAM" id="Phobius"/>
    </source>
</evidence>
<feature type="repeat" description="TPR" evidence="1">
    <location>
        <begin position="142"/>
        <end position="175"/>
    </location>
</feature>
<organism evidence="3 4">
    <name type="scientific">Candidatus Kaiserbacteria bacterium RIFCSPHIGHO2_02_FULL_50_50</name>
    <dbReference type="NCBI Taxonomy" id="1798492"/>
    <lineage>
        <taxon>Bacteria</taxon>
        <taxon>Candidatus Kaiseribacteriota</taxon>
    </lineage>
</organism>
<evidence type="ECO:0000313" key="4">
    <source>
        <dbReference type="Proteomes" id="UP000178794"/>
    </source>
</evidence>
<keyword evidence="1" id="KW-0802">TPR repeat</keyword>
<proteinExistence type="predicted"/>
<dbReference type="Pfam" id="PF13181">
    <property type="entry name" value="TPR_8"/>
    <property type="match status" value="1"/>
</dbReference>
<accession>A0A1F6DE99</accession>
<evidence type="ECO:0000313" key="3">
    <source>
        <dbReference type="EMBL" id="OGG59362.1"/>
    </source>
</evidence>
<evidence type="ECO:0000256" key="1">
    <source>
        <dbReference type="PROSITE-ProRule" id="PRU00339"/>
    </source>
</evidence>
<dbReference type="GO" id="GO:0051301">
    <property type="term" value="P:cell division"/>
    <property type="evidence" value="ECO:0007669"/>
    <property type="project" value="TreeGrafter"/>
</dbReference>
<feature type="repeat" description="TPR" evidence="1">
    <location>
        <begin position="176"/>
        <end position="209"/>
    </location>
</feature>
<name>A0A1F6DE99_9BACT</name>
<dbReference type="Pfam" id="PF13414">
    <property type="entry name" value="TPR_11"/>
    <property type="match status" value="1"/>
</dbReference>
<feature type="transmembrane region" description="Helical" evidence="2">
    <location>
        <begin position="22"/>
        <end position="44"/>
    </location>
</feature>
<dbReference type="SMART" id="SM00028">
    <property type="entry name" value="TPR"/>
    <property type="match status" value="4"/>
</dbReference>
<dbReference type="Proteomes" id="UP000178794">
    <property type="component" value="Unassembled WGS sequence"/>
</dbReference>
<dbReference type="InterPro" id="IPR011990">
    <property type="entry name" value="TPR-like_helical_dom_sf"/>
</dbReference>
<comment type="caution">
    <text evidence="3">The sequence shown here is derived from an EMBL/GenBank/DDBJ whole genome shotgun (WGS) entry which is preliminary data.</text>
</comment>
<dbReference type="STRING" id="1798492.A3C89_02560"/>
<gene>
    <name evidence="3" type="ORF">A3C89_02560</name>
</gene>
<feature type="repeat" description="TPR" evidence="1">
    <location>
        <begin position="247"/>
        <end position="280"/>
    </location>
</feature>
<reference evidence="3 4" key="1">
    <citation type="journal article" date="2016" name="Nat. Commun.">
        <title>Thousands of microbial genomes shed light on interconnected biogeochemical processes in an aquifer system.</title>
        <authorList>
            <person name="Anantharaman K."/>
            <person name="Brown C.T."/>
            <person name="Hug L.A."/>
            <person name="Sharon I."/>
            <person name="Castelle C.J."/>
            <person name="Probst A.J."/>
            <person name="Thomas B.C."/>
            <person name="Singh A."/>
            <person name="Wilkins M.J."/>
            <person name="Karaoz U."/>
            <person name="Brodie E.L."/>
            <person name="Williams K.H."/>
            <person name="Hubbard S.S."/>
            <person name="Banfield J.F."/>
        </authorList>
    </citation>
    <scope>NUCLEOTIDE SEQUENCE [LARGE SCALE GENOMIC DNA]</scope>
</reference>